<dbReference type="EMBL" id="JAALHA020000001">
    <property type="protein sequence ID" value="MDR9893858.1"/>
    <property type="molecule type" value="Genomic_DNA"/>
</dbReference>
<dbReference type="Gene3D" id="1.10.1220.10">
    <property type="entry name" value="Met repressor-like"/>
    <property type="match status" value="1"/>
</dbReference>
<keyword evidence="2" id="KW-1185">Reference proteome</keyword>
<sequence length="57" mass="6644">MPRKKLERKKDYIQIVIDPMDKTAFDTWCLANSTTMSEIIRKEIAPYIAKGKKLLDS</sequence>
<protein>
    <recommendedName>
        <fullName evidence="3">CopG family transcriptional regulator</fullName>
    </recommendedName>
</protein>
<evidence type="ECO:0008006" key="3">
    <source>
        <dbReference type="Google" id="ProtNLM"/>
    </source>
</evidence>
<reference evidence="2" key="1">
    <citation type="journal article" date="2021" name="Science">
        <title>Hunting the eagle killer: A cyanobacterial neurotoxin causes vacuolar myelinopathy.</title>
        <authorList>
            <person name="Breinlinger S."/>
            <person name="Phillips T.J."/>
            <person name="Haram B.N."/>
            <person name="Mares J."/>
            <person name="Martinez Yerena J.A."/>
            <person name="Hrouzek P."/>
            <person name="Sobotka R."/>
            <person name="Henderson W.M."/>
            <person name="Schmieder P."/>
            <person name="Williams S.M."/>
            <person name="Lauderdale J.D."/>
            <person name="Wilde H.D."/>
            <person name="Gerrin W."/>
            <person name="Kust A."/>
            <person name="Washington J.W."/>
            <person name="Wagner C."/>
            <person name="Geier B."/>
            <person name="Liebeke M."/>
            <person name="Enke H."/>
            <person name="Niedermeyer T.H.J."/>
            <person name="Wilde S.B."/>
        </authorList>
    </citation>
    <scope>NUCLEOTIDE SEQUENCE [LARGE SCALE GENOMIC DNA]</scope>
    <source>
        <strain evidence="2">Thurmond2011</strain>
    </source>
</reference>
<dbReference type="Proteomes" id="UP000667802">
    <property type="component" value="Unassembled WGS sequence"/>
</dbReference>
<gene>
    <name evidence="1" type="ORF">G7B40_004620</name>
</gene>
<proteinExistence type="predicted"/>
<dbReference type="GO" id="GO:0006355">
    <property type="term" value="P:regulation of DNA-templated transcription"/>
    <property type="evidence" value="ECO:0007669"/>
    <property type="project" value="InterPro"/>
</dbReference>
<dbReference type="InterPro" id="IPR013321">
    <property type="entry name" value="Arc_rbn_hlx_hlx"/>
</dbReference>
<name>A0AAP5I2D8_9CYAN</name>
<evidence type="ECO:0000313" key="2">
    <source>
        <dbReference type="Proteomes" id="UP000667802"/>
    </source>
</evidence>
<comment type="caution">
    <text evidence="1">The sequence shown here is derived from an EMBL/GenBank/DDBJ whole genome shotgun (WGS) entry which is preliminary data.</text>
</comment>
<accession>A0AAP5I2D8</accession>
<evidence type="ECO:0000313" key="1">
    <source>
        <dbReference type="EMBL" id="MDR9893858.1"/>
    </source>
</evidence>
<dbReference type="RefSeq" id="WP_208346711.1">
    <property type="nucleotide sequence ID" value="NZ_CAWQFN010000354.1"/>
</dbReference>
<dbReference type="AlphaFoldDB" id="A0AAP5I2D8"/>
<organism evidence="1 2">
    <name type="scientific">Aetokthonos hydrillicola Thurmond2011</name>
    <dbReference type="NCBI Taxonomy" id="2712845"/>
    <lineage>
        <taxon>Bacteria</taxon>
        <taxon>Bacillati</taxon>
        <taxon>Cyanobacteriota</taxon>
        <taxon>Cyanophyceae</taxon>
        <taxon>Nostocales</taxon>
        <taxon>Hapalosiphonaceae</taxon>
        <taxon>Aetokthonos</taxon>
    </lineage>
</organism>